<sequence length="504" mass="56663">MANSGHDSEIKTLSFNDRVVKYVKTKEADVVEDQYEGGHQLWQGTRLQLSYYSGLSDFKTNNVLDIGCGNGLLGIFLVLYSGAKNVVFQDLNEDVLSETTKPNLELNEICSTKYSLVSGFWPDCFKDLPINSFDLIVTSDTVYRVKNFGHLHGIFEKYLQKSKDAKVFVSGKDLYFGNDGGILPFRDYVTKSNVFDVTVVMTDEEDILFTCFTMEKVRIDNPHLLLMKDDTLYHFGLKKSTTDFVKEFGDVKFVCCGGSSGRIKMYAELFSKKFSLLCSGNLSRSDRFCLYKTGGVLWVNHGMGVPSLSIMLNEAFKLLYYAGATDVTFVRIGTSGGIGVPPGTVIVSNNAMDSLLRNEYVLETAGKTLRFDCSLDEELSQDFFRMAKEMNYAADMGTTMCANDFYEGQMRLDGAFCEVSLEEKVEYLKKLSAAGVKNIEMESTCFAAMTKRANCKAAIICVTLVNRMLGDQVTVEENDYKEFEMRPFNVVTKFISKRLQYNGY</sequence>
<dbReference type="CDD" id="cd02440">
    <property type="entry name" value="AdoMet_MTases"/>
    <property type="match status" value="1"/>
</dbReference>
<protein>
    <recommendedName>
        <fullName evidence="3">Nucleoside phosphorylase domain-containing protein</fullName>
    </recommendedName>
</protein>
<dbReference type="CDD" id="cd17763">
    <property type="entry name" value="UP_hUPP-like"/>
    <property type="match status" value="1"/>
</dbReference>
<dbReference type="Gene3D" id="3.40.50.150">
    <property type="entry name" value="Vaccinia Virus protein VP39"/>
    <property type="match status" value="1"/>
</dbReference>
<dbReference type="Pfam" id="PF01048">
    <property type="entry name" value="PNP_UDP_1"/>
    <property type="match status" value="1"/>
</dbReference>
<feature type="domain" description="Nucleoside phosphorylase" evidence="3">
    <location>
        <begin position="253"/>
        <end position="495"/>
    </location>
</feature>
<dbReference type="InterPro" id="IPR000845">
    <property type="entry name" value="Nucleoside_phosphorylase_d"/>
</dbReference>
<evidence type="ECO:0000313" key="4">
    <source>
        <dbReference type="EMBL" id="CAD5215136.1"/>
    </source>
</evidence>
<dbReference type="InterPro" id="IPR019410">
    <property type="entry name" value="Methyltransf_16"/>
</dbReference>
<dbReference type="Proteomes" id="UP000614601">
    <property type="component" value="Unassembled WGS sequence"/>
</dbReference>
<feature type="binding site" evidence="2">
    <location>
        <begin position="331"/>
        <end position="334"/>
    </location>
    <ligand>
        <name>phosphate</name>
        <dbReference type="ChEBI" id="CHEBI:43474"/>
    </ligand>
</feature>
<proteinExistence type="inferred from homology"/>
<dbReference type="InterPro" id="IPR029063">
    <property type="entry name" value="SAM-dependent_MTases_sf"/>
</dbReference>
<dbReference type="Gene3D" id="3.40.50.1580">
    <property type="entry name" value="Nucleoside phosphorylase domain"/>
    <property type="match status" value="1"/>
</dbReference>
<keyword evidence="5" id="KW-1185">Reference proteome</keyword>
<feature type="binding site" evidence="2">
    <location>
        <position position="287"/>
    </location>
    <ligand>
        <name>phosphate</name>
        <dbReference type="ChEBI" id="CHEBI:43474"/>
    </ligand>
</feature>
<dbReference type="GO" id="GO:0006218">
    <property type="term" value="P:uridine catabolic process"/>
    <property type="evidence" value="ECO:0007669"/>
    <property type="project" value="TreeGrafter"/>
</dbReference>
<gene>
    <name evidence="4" type="ORF">BOKJ2_LOCUS5942</name>
</gene>
<dbReference type="GO" id="GO:0005829">
    <property type="term" value="C:cytosol"/>
    <property type="evidence" value="ECO:0007669"/>
    <property type="project" value="TreeGrafter"/>
</dbReference>
<dbReference type="NCBIfam" id="TIGR01719">
    <property type="entry name" value="euk_UDPppase"/>
    <property type="match status" value="1"/>
</dbReference>
<name>A0A811KIJ5_9BILA</name>
<dbReference type="InterPro" id="IPR010059">
    <property type="entry name" value="Uridine_phosphorylase_euk"/>
</dbReference>
<feature type="binding site" evidence="2">
    <location>
        <position position="411"/>
    </location>
    <ligand>
        <name>substrate</name>
    </ligand>
</feature>
<organism evidence="4 5">
    <name type="scientific">Bursaphelenchus okinawaensis</name>
    <dbReference type="NCBI Taxonomy" id="465554"/>
    <lineage>
        <taxon>Eukaryota</taxon>
        <taxon>Metazoa</taxon>
        <taxon>Ecdysozoa</taxon>
        <taxon>Nematoda</taxon>
        <taxon>Chromadorea</taxon>
        <taxon>Rhabditida</taxon>
        <taxon>Tylenchina</taxon>
        <taxon>Tylenchomorpha</taxon>
        <taxon>Aphelenchoidea</taxon>
        <taxon>Aphelenchoididae</taxon>
        <taxon>Bursaphelenchus</taxon>
    </lineage>
</organism>
<dbReference type="EMBL" id="CAJFCW020000003">
    <property type="protein sequence ID" value="CAG9103618.1"/>
    <property type="molecule type" value="Genomic_DNA"/>
</dbReference>
<accession>A0A811KIJ5</accession>
<evidence type="ECO:0000256" key="1">
    <source>
        <dbReference type="ARBA" id="ARBA00010456"/>
    </source>
</evidence>
<dbReference type="PANTHER" id="PTHR43691">
    <property type="entry name" value="URIDINE PHOSPHORYLASE"/>
    <property type="match status" value="1"/>
</dbReference>
<dbReference type="GO" id="GO:0004850">
    <property type="term" value="F:uridine phosphorylase activity"/>
    <property type="evidence" value="ECO:0007669"/>
    <property type="project" value="InterPro"/>
</dbReference>
<feature type="binding site" evidence="2">
    <location>
        <position position="409"/>
    </location>
    <ligand>
        <name>substrate</name>
    </ligand>
</feature>
<dbReference type="EMBL" id="CAJFDH010000003">
    <property type="protein sequence ID" value="CAD5215136.1"/>
    <property type="molecule type" value="Genomic_DNA"/>
</dbReference>
<dbReference type="Proteomes" id="UP000783686">
    <property type="component" value="Unassembled WGS sequence"/>
</dbReference>
<comment type="similarity">
    <text evidence="1">Belongs to the PNP/UDP phosphorylase family.</text>
</comment>
<evidence type="ECO:0000259" key="3">
    <source>
        <dbReference type="Pfam" id="PF01048"/>
    </source>
</evidence>
<reference evidence="4" key="1">
    <citation type="submission" date="2020-09" db="EMBL/GenBank/DDBJ databases">
        <authorList>
            <person name="Kikuchi T."/>
        </authorList>
    </citation>
    <scope>NUCLEOTIDE SEQUENCE</scope>
    <source>
        <strain evidence="4">SH1</strain>
    </source>
</reference>
<dbReference type="SUPFAM" id="SSF53167">
    <property type="entry name" value="Purine and uridine phosphorylases"/>
    <property type="match status" value="1"/>
</dbReference>
<dbReference type="SUPFAM" id="SSF53335">
    <property type="entry name" value="S-adenosyl-L-methionine-dependent methyltransferases"/>
    <property type="match status" value="1"/>
</dbReference>
<evidence type="ECO:0000313" key="5">
    <source>
        <dbReference type="Proteomes" id="UP000614601"/>
    </source>
</evidence>
<dbReference type="OrthoDB" id="204058at2759"/>
<dbReference type="Pfam" id="PF10294">
    <property type="entry name" value="Methyltransf_16"/>
    <property type="match status" value="1"/>
</dbReference>
<dbReference type="InterPro" id="IPR035994">
    <property type="entry name" value="Nucleoside_phosphorylase_sf"/>
</dbReference>
<dbReference type="PANTHER" id="PTHR43691:SF11">
    <property type="entry name" value="FI09636P-RELATED"/>
    <property type="match status" value="1"/>
</dbReference>
<dbReference type="GO" id="GO:0009166">
    <property type="term" value="P:nucleotide catabolic process"/>
    <property type="evidence" value="ECO:0007669"/>
    <property type="project" value="InterPro"/>
</dbReference>
<evidence type="ECO:0000256" key="2">
    <source>
        <dbReference type="PIRSR" id="PIRSR610059-50"/>
    </source>
</evidence>
<comment type="caution">
    <text evidence="4">The sequence shown here is derived from an EMBL/GenBank/DDBJ whole genome shotgun (WGS) entry which is preliminary data.</text>
</comment>
<dbReference type="AlphaFoldDB" id="A0A811KIJ5"/>